<organism evidence="1 2">
    <name type="scientific">Erwinia persicina</name>
    <dbReference type="NCBI Taxonomy" id="55211"/>
    <lineage>
        <taxon>Bacteria</taxon>
        <taxon>Pseudomonadati</taxon>
        <taxon>Pseudomonadota</taxon>
        <taxon>Gammaproteobacteria</taxon>
        <taxon>Enterobacterales</taxon>
        <taxon>Erwiniaceae</taxon>
        <taxon>Erwinia</taxon>
    </lineage>
</organism>
<comment type="caution">
    <text evidence="1">The sequence shown here is derived from an EMBL/GenBank/DDBJ whole genome shotgun (WGS) entry which is preliminary data.</text>
</comment>
<evidence type="ECO:0000313" key="2">
    <source>
        <dbReference type="Proteomes" id="UP000661012"/>
    </source>
</evidence>
<protein>
    <submittedName>
        <fullName evidence="1">Uncharacterized protein</fullName>
    </submittedName>
</protein>
<dbReference type="EMBL" id="JACYNN010000083">
    <property type="protein sequence ID" value="MBD8109480.1"/>
    <property type="molecule type" value="Genomic_DNA"/>
</dbReference>
<gene>
    <name evidence="1" type="ORF">IFT93_24405</name>
</gene>
<sequence>MDAGAAAAAGLAALLLLPLRLDCFTEKHLRLNCVPVINLFPLESDITGMSVASYLAGYQGFLDFLERAGRCKWCPLQTSNLRFNLLIII</sequence>
<name>A0ABR9A128_9GAMM</name>
<proteinExistence type="predicted"/>
<dbReference type="RefSeq" id="WP_191931407.1">
    <property type="nucleotide sequence ID" value="NZ_JACYNM010000067.1"/>
</dbReference>
<dbReference type="Proteomes" id="UP000661012">
    <property type="component" value="Unassembled WGS sequence"/>
</dbReference>
<reference evidence="1 2" key="1">
    <citation type="journal article" date="2020" name="FEMS Microbiol. Ecol.">
        <title>Temporal dynamics of bacterial communities during seed development and maturation.</title>
        <authorList>
            <person name="Chesneau G."/>
            <person name="Torres-Cortes G."/>
            <person name="Briand M."/>
            <person name="Darrasse A."/>
            <person name="Preveaux A."/>
            <person name="Marais C."/>
            <person name="Jacques M.A."/>
            <person name="Shade A."/>
            <person name="Barret M."/>
        </authorList>
    </citation>
    <scope>NUCLEOTIDE SEQUENCE [LARGE SCALE GENOMIC DNA]</scope>
    <source>
        <strain evidence="1 2">CFBP13732</strain>
    </source>
</reference>
<accession>A0ABR9A128</accession>
<evidence type="ECO:0000313" key="1">
    <source>
        <dbReference type="EMBL" id="MBD8109480.1"/>
    </source>
</evidence>
<keyword evidence="2" id="KW-1185">Reference proteome</keyword>